<organism evidence="1">
    <name type="scientific">uncultured marine virus</name>
    <dbReference type="NCBI Taxonomy" id="186617"/>
    <lineage>
        <taxon>Viruses</taxon>
        <taxon>environmental samples</taxon>
    </lineage>
</organism>
<protein>
    <submittedName>
        <fullName evidence="1">Uncharacterized protein</fullName>
    </submittedName>
</protein>
<proteinExistence type="predicted"/>
<sequence>MKHKTFRLLPLFLFLRHLFLLTLNCFLRQQDVCLCFWKSYLLRCPPESLFSYGQG</sequence>
<name>A0A0F7L634_9VIRU</name>
<evidence type="ECO:0000313" key="1">
    <source>
        <dbReference type="EMBL" id="AKH46476.1"/>
    </source>
</evidence>
<reference evidence="1" key="2">
    <citation type="submission" date="2015-03" db="EMBL/GenBank/DDBJ databases">
        <authorList>
            <person name="Chow C.-E.T."/>
            <person name="Winget D.M."/>
            <person name="White R.A.III."/>
            <person name="Hallam S.J."/>
            <person name="Suttle C.A."/>
        </authorList>
    </citation>
    <scope>NUCLEOTIDE SEQUENCE</scope>
    <source>
        <strain evidence="1">Anoxic3_9</strain>
    </source>
</reference>
<dbReference type="EMBL" id="KR029584">
    <property type="protein sequence ID" value="AKH46476.1"/>
    <property type="molecule type" value="Genomic_DNA"/>
</dbReference>
<reference evidence="1" key="1">
    <citation type="journal article" date="2015" name="Front. Microbiol.">
        <title>Combining genomic sequencing methods to explore viral diversity and reveal potential virus-host interactions.</title>
        <authorList>
            <person name="Chow C.E."/>
            <person name="Winget D.M."/>
            <person name="White R.A.III."/>
            <person name="Hallam S.J."/>
            <person name="Suttle C.A."/>
        </authorList>
    </citation>
    <scope>NUCLEOTIDE SEQUENCE</scope>
    <source>
        <strain evidence="1">Anoxic3_9</strain>
    </source>
</reference>
<accession>A0A0F7L634</accession>